<keyword evidence="1" id="KW-1133">Transmembrane helix</keyword>
<evidence type="ECO:0000313" key="2">
    <source>
        <dbReference type="EMBL" id="DAD39210.1"/>
    </source>
</evidence>
<organism evidence="2 3">
    <name type="scientific">Nelumbo nucifera</name>
    <name type="common">Sacred lotus</name>
    <dbReference type="NCBI Taxonomy" id="4432"/>
    <lineage>
        <taxon>Eukaryota</taxon>
        <taxon>Viridiplantae</taxon>
        <taxon>Streptophyta</taxon>
        <taxon>Embryophyta</taxon>
        <taxon>Tracheophyta</taxon>
        <taxon>Spermatophyta</taxon>
        <taxon>Magnoliopsida</taxon>
        <taxon>Proteales</taxon>
        <taxon>Nelumbonaceae</taxon>
        <taxon>Nelumbo</taxon>
    </lineage>
</organism>
<keyword evidence="1" id="KW-0472">Membrane</keyword>
<gene>
    <name evidence="2" type="ORF">HUJ06_013533</name>
</gene>
<dbReference type="AlphaFoldDB" id="A0A822Z3G9"/>
<dbReference type="Proteomes" id="UP000607653">
    <property type="component" value="Unassembled WGS sequence"/>
</dbReference>
<accession>A0A822Z3G9</accession>
<reference evidence="2 3" key="1">
    <citation type="journal article" date="2020" name="Mol. Biol. Evol.">
        <title>Distinct Expression and Methylation Patterns for Genes with Different Fates following a Single Whole-Genome Duplication in Flowering Plants.</title>
        <authorList>
            <person name="Shi T."/>
            <person name="Rahmani R.S."/>
            <person name="Gugger P.F."/>
            <person name="Wang M."/>
            <person name="Li H."/>
            <person name="Zhang Y."/>
            <person name="Li Z."/>
            <person name="Wang Q."/>
            <person name="Van de Peer Y."/>
            <person name="Marchal K."/>
            <person name="Chen J."/>
        </authorList>
    </citation>
    <scope>NUCLEOTIDE SEQUENCE [LARGE SCALE GENOMIC DNA]</scope>
    <source>
        <tissue evidence="2">Leaf</tissue>
    </source>
</reference>
<evidence type="ECO:0000256" key="1">
    <source>
        <dbReference type="SAM" id="Phobius"/>
    </source>
</evidence>
<dbReference type="EMBL" id="DUZY01000005">
    <property type="protein sequence ID" value="DAD39210.1"/>
    <property type="molecule type" value="Genomic_DNA"/>
</dbReference>
<feature type="transmembrane region" description="Helical" evidence="1">
    <location>
        <begin position="12"/>
        <end position="28"/>
    </location>
</feature>
<sequence length="87" mass="9632">MHSEATQNTLISWYSALVLFIFVFLSSIKEGSFAWEFVKGNQLSADNVMRCTSLEKARPSISSATSVGILFFQTLLKNIHILTNSSG</sequence>
<name>A0A822Z3G9_NELNU</name>
<keyword evidence="3" id="KW-1185">Reference proteome</keyword>
<evidence type="ECO:0000313" key="3">
    <source>
        <dbReference type="Proteomes" id="UP000607653"/>
    </source>
</evidence>
<keyword evidence="1" id="KW-0812">Transmembrane</keyword>
<proteinExistence type="predicted"/>
<comment type="caution">
    <text evidence="2">The sequence shown here is derived from an EMBL/GenBank/DDBJ whole genome shotgun (WGS) entry which is preliminary data.</text>
</comment>
<protein>
    <submittedName>
        <fullName evidence="2">Uncharacterized protein</fullName>
    </submittedName>
</protein>